<feature type="transmembrane region" description="Helical" evidence="6">
    <location>
        <begin position="15"/>
        <end position="36"/>
    </location>
</feature>
<dbReference type="Proteomes" id="UP000054740">
    <property type="component" value="Unassembled WGS sequence"/>
</dbReference>
<sequence length="458" mass="47486">MTTEIAAETLRRRTVVWVVALATVGLIFDGYDLVVYGTVVSRFLRDPSHIGIVTPATAGALGSYALVGVLVGALLAGSVGDILGRRKVMLFSYAWFSVGMAITAMTTTTAMFGLMRFITGLGVGALVATTGALVSEYAPKGRKNLCNAITYSGVPLGSLLAAMLAILLLNHIGWRGMFWIGALPLVTLLPLACFKMPESVAWLVSRGRLDEARAISERTGVPLPEAVKGPDIGAAAVTSEKAGFAGLFGSYLLPTIVLGLMSATGLVLVYSLNTWLPELMLRAGFDAKGSLSFLLVLNGGAVIGALAGSRVADRFGPKPVVATCFLIGSISIALLTLNVPLGMLLALVAIVGLGTSGTQTLIYGFVANYYRTSVRGAGVAWCAGFGRLGGVIGPLLGGLLIGSGLALNSIFYVLAVIGVVGVALTLVVPRASGPREADSTPIAMRQSQPHCDRARSSR</sequence>
<keyword evidence="3 6" id="KW-1133">Transmembrane helix</keyword>
<proteinExistence type="predicted"/>
<accession>A0A158GNT4</accession>
<feature type="transmembrane region" description="Helical" evidence="6">
    <location>
        <begin position="343"/>
        <end position="366"/>
    </location>
</feature>
<dbReference type="RefSeq" id="WP_053570290.1">
    <property type="nucleotide sequence ID" value="NZ_FCNY02000005.1"/>
</dbReference>
<keyword evidence="9" id="KW-1185">Reference proteome</keyword>
<evidence type="ECO:0000256" key="6">
    <source>
        <dbReference type="SAM" id="Phobius"/>
    </source>
</evidence>
<keyword evidence="4 6" id="KW-0472">Membrane</keyword>
<keyword evidence="2 6" id="KW-0812">Transmembrane</keyword>
<dbReference type="PROSITE" id="PS00217">
    <property type="entry name" value="SUGAR_TRANSPORT_2"/>
    <property type="match status" value="1"/>
</dbReference>
<feature type="domain" description="Major facilitator superfamily (MFS) profile" evidence="7">
    <location>
        <begin position="18"/>
        <end position="433"/>
    </location>
</feature>
<feature type="transmembrane region" description="Helical" evidence="6">
    <location>
        <begin position="290"/>
        <end position="308"/>
    </location>
</feature>
<feature type="transmembrane region" description="Helical" evidence="6">
    <location>
        <begin position="176"/>
        <end position="194"/>
    </location>
</feature>
<evidence type="ECO:0000256" key="3">
    <source>
        <dbReference type="ARBA" id="ARBA00022989"/>
    </source>
</evidence>
<dbReference type="Pfam" id="PF00083">
    <property type="entry name" value="Sugar_tr"/>
    <property type="match status" value="1"/>
</dbReference>
<dbReference type="InterPro" id="IPR020846">
    <property type="entry name" value="MFS_dom"/>
</dbReference>
<dbReference type="InterPro" id="IPR005829">
    <property type="entry name" value="Sugar_transporter_CS"/>
</dbReference>
<dbReference type="GO" id="GO:0046943">
    <property type="term" value="F:carboxylic acid transmembrane transporter activity"/>
    <property type="evidence" value="ECO:0007669"/>
    <property type="project" value="TreeGrafter"/>
</dbReference>
<protein>
    <submittedName>
        <fullName evidence="8">Major facilitator transporter</fullName>
    </submittedName>
</protein>
<dbReference type="InterPro" id="IPR005828">
    <property type="entry name" value="MFS_sugar_transport-like"/>
</dbReference>
<dbReference type="InterPro" id="IPR036259">
    <property type="entry name" value="MFS_trans_sf"/>
</dbReference>
<dbReference type="GO" id="GO:0005886">
    <property type="term" value="C:plasma membrane"/>
    <property type="evidence" value="ECO:0007669"/>
    <property type="project" value="TreeGrafter"/>
</dbReference>
<organism evidence="8 9">
    <name type="scientific">Caballeronia cordobensis</name>
    <name type="common">Burkholderia cordobensis</name>
    <dbReference type="NCBI Taxonomy" id="1353886"/>
    <lineage>
        <taxon>Bacteria</taxon>
        <taxon>Pseudomonadati</taxon>
        <taxon>Pseudomonadota</taxon>
        <taxon>Betaproteobacteria</taxon>
        <taxon>Burkholderiales</taxon>
        <taxon>Burkholderiaceae</taxon>
        <taxon>Caballeronia</taxon>
    </lineage>
</organism>
<feature type="transmembrane region" description="Helical" evidence="6">
    <location>
        <begin position="56"/>
        <end position="76"/>
    </location>
</feature>
<gene>
    <name evidence="8" type="ORF">AWB70_02173</name>
</gene>
<reference evidence="9" key="1">
    <citation type="submission" date="2016-01" db="EMBL/GenBank/DDBJ databases">
        <authorList>
            <person name="Peeters C."/>
        </authorList>
    </citation>
    <scope>NUCLEOTIDE SEQUENCE [LARGE SCALE GENOMIC DNA]</scope>
</reference>
<dbReference type="PANTHER" id="PTHR23508">
    <property type="entry name" value="CARBOXYLIC ACID TRANSPORTER PROTEIN HOMOLOG"/>
    <property type="match status" value="1"/>
</dbReference>
<feature type="transmembrane region" description="Helical" evidence="6">
    <location>
        <begin position="378"/>
        <end position="403"/>
    </location>
</feature>
<evidence type="ECO:0000256" key="1">
    <source>
        <dbReference type="ARBA" id="ARBA00004141"/>
    </source>
</evidence>
<feature type="transmembrane region" description="Helical" evidence="6">
    <location>
        <begin position="149"/>
        <end position="170"/>
    </location>
</feature>
<feature type="transmembrane region" description="Helical" evidence="6">
    <location>
        <begin position="117"/>
        <end position="137"/>
    </location>
</feature>
<evidence type="ECO:0000256" key="4">
    <source>
        <dbReference type="ARBA" id="ARBA00023136"/>
    </source>
</evidence>
<evidence type="ECO:0000313" key="9">
    <source>
        <dbReference type="Proteomes" id="UP000054740"/>
    </source>
</evidence>
<dbReference type="EMBL" id="FCNY02000005">
    <property type="protein sequence ID" value="SAL33060.1"/>
    <property type="molecule type" value="Genomic_DNA"/>
</dbReference>
<evidence type="ECO:0000259" key="7">
    <source>
        <dbReference type="PROSITE" id="PS50850"/>
    </source>
</evidence>
<feature type="transmembrane region" description="Helical" evidence="6">
    <location>
        <begin position="320"/>
        <end position="337"/>
    </location>
</feature>
<feature type="transmembrane region" description="Helical" evidence="6">
    <location>
        <begin position="409"/>
        <end position="428"/>
    </location>
</feature>
<evidence type="ECO:0000313" key="8">
    <source>
        <dbReference type="EMBL" id="SAL33060.1"/>
    </source>
</evidence>
<dbReference type="SUPFAM" id="SSF103473">
    <property type="entry name" value="MFS general substrate transporter"/>
    <property type="match status" value="1"/>
</dbReference>
<dbReference type="Gene3D" id="1.20.1250.20">
    <property type="entry name" value="MFS general substrate transporter like domains"/>
    <property type="match status" value="2"/>
</dbReference>
<dbReference type="PANTHER" id="PTHR23508:SF10">
    <property type="entry name" value="CARBOXYLIC ACID TRANSPORTER PROTEIN HOMOLOG"/>
    <property type="match status" value="1"/>
</dbReference>
<feature type="transmembrane region" description="Helical" evidence="6">
    <location>
        <begin position="251"/>
        <end position="270"/>
    </location>
</feature>
<feature type="region of interest" description="Disordered" evidence="5">
    <location>
        <begin position="432"/>
        <end position="458"/>
    </location>
</feature>
<comment type="subcellular location">
    <subcellularLocation>
        <location evidence="1">Membrane</location>
        <topology evidence="1">Multi-pass membrane protein</topology>
    </subcellularLocation>
</comment>
<dbReference type="PROSITE" id="PS50850">
    <property type="entry name" value="MFS"/>
    <property type="match status" value="1"/>
</dbReference>
<name>A0A158GNT4_CABCO</name>
<evidence type="ECO:0000256" key="5">
    <source>
        <dbReference type="SAM" id="MobiDB-lite"/>
    </source>
</evidence>
<feature type="transmembrane region" description="Helical" evidence="6">
    <location>
        <begin position="88"/>
        <end position="111"/>
    </location>
</feature>
<evidence type="ECO:0000256" key="2">
    <source>
        <dbReference type="ARBA" id="ARBA00022692"/>
    </source>
</evidence>
<dbReference type="AlphaFoldDB" id="A0A158GNT4"/>